<sequence length="78" mass="8462">MIECSATKNERALVATAPPGLRDRTPTVTAYASTVIDHATPPQFAEGLARLPSEDGNCANFAFKSNSKREHPYRSIKS</sequence>
<evidence type="ECO:0000313" key="1">
    <source>
        <dbReference type="EMBL" id="KAG2824982.1"/>
    </source>
</evidence>
<keyword evidence="7" id="KW-1185">Reference proteome</keyword>
<name>A0A329RRV0_9STRA</name>
<evidence type="ECO:0000313" key="6">
    <source>
        <dbReference type="EMBL" id="RAW27404.1"/>
    </source>
</evidence>
<dbReference type="Proteomes" id="UP000774804">
    <property type="component" value="Unassembled WGS sequence"/>
</dbReference>
<evidence type="ECO:0000313" key="5">
    <source>
        <dbReference type="EMBL" id="KAG3207651.1"/>
    </source>
</evidence>
<dbReference type="EMBL" id="MJFZ01000566">
    <property type="protein sequence ID" value="RAW27404.1"/>
    <property type="molecule type" value="Genomic_DNA"/>
</dbReference>
<dbReference type="VEuPathDB" id="FungiDB:PC110_g16200"/>
<gene>
    <name evidence="6" type="ORF">PC110_g16200</name>
    <name evidence="1" type="ORF">PC113_g21966</name>
    <name evidence="2" type="ORF">PC115_g21791</name>
    <name evidence="3" type="ORF">PC117_g24286</name>
    <name evidence="4" type="ORF">PC118_g20502</name>
    <name evidence="5" type="ORF">PC129_g21311</name>
</gene>
<dbReference type="Proteomes" id="UP000697107">
    <property type="component" value="Unassembled WGS sequence"/>
</dbReference>
<evidence type="ECO:0000313" key="2">
    <source>
        <dbReference type="EMBL" id="KAG2882956.1"/>
    </source>
</evidence>
<dbReference type="AlphaFoldDB" id="A0A329RRV0"/>
<evidence type="ECO:0000313" key="4">
    <source>
        <dbReference type="EMBL" id="KAG2964149.1"/>
    </source>
</evidence>
<organism evidence="6 7">
    <name type="scientific">Phytophthora cactorum</name>
    <dbReference type="NCBI Taxonomy" id="29920"/>
    <lineage>
        <taxon>Eukaryota</taxon>
        <taxon>Sar</taxon>
        <taxon>Stramenopiles</taxon>
        <taxon>Oomycota</taxon>
        <taxon>Peronosporomycetes</taxon>
        <taxon>Peronosporales</taxon>
        <taxon>Peronosporaceae</taxon>
        <taxon>Phytophthora</taxon>
    </lineage>
</organism>
<accession>A0A329RRV0</accession>
<dbReference type="EMBL" id="RCMV01001677">
    <property type="protein sequence ID" value="KAG3207651.1"/>
    <property type="molecule type" value="Genomic_DNA"/>
</dbReference>
<dbReference type="Proteomes" id="UP000760860">
    <property type="component" value="Unassembled WGS sequence"/>
</dbReference>
<evidence type="ECO:0000313" key="7">
    <source>
        <dbReference type="Proteomes" id="UP000251314"/>
    </source>
</evidence>
<reference evidence="6 7" key="1">
    <citation type="submission" date="2018-01" db="EMBL/GenBank/DDBJ databases">
        <title>Draft genome of the strawberry crown rot pathogen Phytophthora cactorum.</title>
        <authorList>
            <person name="Armitage A.D."/>
            <person name="Lysoe E."/>
            <person name="Nellist C.F."/>
            <person name="Harrison R.J."/>
            <person name="Brurberg M.B."/>
        </authorList>
    </citation>
    <scope>NUCLEOTIDE SEQUENCE [LARGE SCALE GENOMIC DNA]</scope>
    <source>
        <strain evidence="6 7">10300</strain>
    </source>
</reference>
<protein>
    <submittedName>
        <fullName evidence="6">Uncharacterized protein</fullName>
    </submittedName>
</protein>
<dbReference type="EMBL" id="RCMG01001534">
    <property type="protein sequence ID" value="KAG2824982.1"/>
    <property type="molecule type" value="Genomic_DNA"/>
</dbReference>
<dbReference type="Proteomes" id="UP000251314">
    <property type="component" value="Unassembled WGS sequence"/>
</dbReference>
<dbReference type="EMBL" id="RCMK01001603">
    <property type="protein sequence ID" value="KAG2891272.1"/>
    <property type="molecule type" value="Genomic_DNA"/>
</dbReference>
<reference evidence="1" key="2">
    <citation type="submission" date="2018-10" db="EMBL/GenBank/DDBJ databases">
        <title>Effector identification in a new, highly contiguous assembly of the strawberry crown rot pathogen Phytophthora cactorum.</title>
        <authorList>
            <person name="Armitage A.D."/>
            <person name="Nellist C.F."/>
            <person name="Bates H."/>
            <person name="Vickerstaff R.J."/>
            <person name="Harrison R.J."/>
        </authorList>
    </citation>
    <scope>NUCLEOTIDE SEQUENCE</scope>
    <source>
        <strain evidence="1">15-7</strain>
        <strain evidence="2">4032</strain>
        <strain evidence="3">4040</strain>
        <strain evidence="4">P415</strain>
        <strain evidence="5">P421</strain>
    </source>
</reference>
<evidence type="ECO:0000313" key="3">
    <source>
        <dbReference type="EMBL" id="KAG2891272.1"/>
    </source>
</evidence>
<dbReference type="EMBL" id="RCML01001245">
    <property type="protein sequence ID" value="KAG2964149.1"/>
    <property type="molecule type" value="Genomic_DNA"/>
</dbReference>
<dbReference type="Proteomes" id="UP000736787">
    <property type="component" value="Unassembled WGS sequence"/>
</dbReference>
<comment type="caution">
    <text evidence="6">The sequence shown here is derived from an EMBL/GenBank/DDBJ whole genome shotgun (WGS) entry which is preliminary data.</text>
</comment>
<proteinExistence type="predicted"/>
<dbReference type="Proteomes" id="UP000735874">
    <property type="component" value="Unassembled WGS sequence"/>
</dbReference>
<dbReference type="EMBL" id="RCMI01001618">
    <property type="protein sequence ID" value="KAG2882956.1"/>
    <property type="molecule type" value="Genomic_DNA"/>
</dbReference>